<sequence length="572" mass="66837">MTDITLPKRDLRTTITFLGNTDINKNIENESQGLQLTVAVLLVLYMIYALLFTFSTMFGVLYLLQNHNAVNLTLASNTSDKLQNWIKGELQRMHIYEEKETLRILILVREQLEKCACHLNTSLNDAIQKQRKLLRQNLLEMYQPNGTVQLTTENYFQKMSEQYQKQNKEYITDFNDSLARNLHKMHTGYGTYMAMVADNGWLEFPREVFLKQLYDEGQNISKVSDKLEEFMAWMEIDNVGENAYILNRFLELMPSVDVSSLHAGALVPAKDSSGQVSISWFTFISHSTFNDLYITRSDQTDFQEIFKQPGENITNSMKQILYTVVIGVFVFLDTFVLANRFFWALHCLQQFKKGIRNNIPTDSITRQILFILTGIGYEKPDHTSADSYQLYNEKMAEFWGKNHELYIFYCQSSPESQKDILLQMRSHKQSMKADVPIVKKTTHWAAKSFTERLQKYTIYLYRLLISRFFWKFTSISAFYLFLCFVARGTDDLVTLEMASFLIDTDTMLNMLKSQNRIINSVIVQYCDHLNKFLREYQSYLDKDLDSITYLIQGFLTEQVSDNVTCEELDICF</sequence>
<evidence type="ECO:0000256" key="1">
    <source>
        <dbReference type="SAM" id="Phobius"/>
    </source>
</evidence>
<feature type="transmembrane region" description="Helical" evidence="1">
    <location>
        <begin position="38"/>
        <end position="64"/>
    </location>
</feature>
<protein>
    <submittedName>
        <fullName evidence="2">Uncharacterized protein</fullName>
    </submittedName>
</protein>
<dbReference type="AlphaFoldDB" id="A0ABD3UEP2"/>
<evidence type="ECO:0000313" key="3">
    <source>
        <dbReference type="Proteomes" id="UP001634394"/>
    </source>
</evidence>
<feature type="transmembrane region" description="Helical" evidence="1">
    <location>
        <begin position="320"/>
        <end position="343"/>
    </location>
</feature>
<accession>A0ABD3UEP2</accession>
<keyword evidence="3" id="KW-1185">Reference proteome</keyword>
<evidence type="ECO:0000313" key="2">
    <source>
        <dbReference type="EMBL" id="KAL3847452.1"/>
    </source>
</evidence>
<keyword evidence="1" id="KW-1133">Transmembrane helix</keyword>
<dbReference type="Proteomes" id="UP001634394">
    <property type="component" value="Unassembled WGS sequence"/>
</dbReference>
<reference evidence="2 3" key="1">
    <citation type="submission" date="2024-11" db="EMBL/GenBank/DDBJ databases">
        <title>Chromosome-level genome assembly of the freshwater bivalve Anodonta woodiana.</title>
        <authorList>
            <person name="Chen X."/>
        </authorList>
    </citation>
    <scope>NUCLEOTIDE SEQUENCE [LARGE SCALE GENOMIC DNA]</scope>
    <source>
        <strain evidence="2">MN2024</strain>
        <tissue evidence="2">Gills</tissue>
    </source>
</reference>
<name>A0ABD3UEP2_SINWO</name>
<keyword evidence="1" id="KW-0472">Membrane</keyword>
<comment type="caution">
    <text evidence="2">The sequence shown here is derived from an EMBL/GenBank/DDBJ whole genome shotgun (WGS) entry which is preliminary data.</text>
</comment>
<proteinExistence type="predicted"/>
<dbReference type="EMBL" id="JBJQND010000016">
    <property type="protein sequence ID" value="KAL3847452.1"/>
    <property type="molecule type" value="Genomic_DNA"/>
</dbReference>
<gene>
    <name evidence="2" type="ORF">ACJMK2_018358</name>
</gene>
<organism evidence="2 3">
    <name type="scientific">Sinanodonta woodiana</name>
    <name type="common">Chinese pond mussel</name>
    <name type="synonym">Anodonta woodiana</name>
    <dbReference type="NCBI Taxonomy" id="1069815"/>
    <lineage>
        <taxon>Eukaryota</taxon>
        <taxon>Metazoa</taxon>
        <taxon>Spiralia</taxon>
        <taxon>Lophotrochozoa</taxon>
        <taxon>Mollusca</taxon>
        <taxon>Bivalvia</taxon>
        <taxon>Autobranchia</taxon>
        <taxon>Heteroconchia</taxon>
        <taxon>Palaeoheterodonta</taxon>
        <taxon>Unionida</taxon>
        <taxon>Unionoidea</taxon>
        <taxon>Unionidae</taxon>
        <taxon>Unioninae</taxon>
        <taxon>Sinanodonta</taxon>
    </lineage>
</organism>
<keyword evidence="1" id="KW-0812">Transmembrane</keyword>